<dbReference type="FunFam" id="1.20.58.760:FF:000011">
    <property type="entry name" value="Probable inactive ATP-dependent zinc metalloprotease FTSHI 1, chloroplastic"/>
    <property type="match status" value="1"/>
</dbReference>
<evidence type="ECO:0000256" key="10">
    <source>
        <dbReference type="SAM" id="Phobius"/>
    </source>
</evidence>
<sequence length="919" mass="103451">MLYSLTTRHFFPYTPPHLPTKTPLNPSLKPFNFTFTCSTTRRRSYVVRAAAESNDKQNDDFVTRVLKQNPSQVEPKFLIGDKLYTLKEKEGLVSNSDDGLFGFLSKRKREEEKVSSRNESGDVFLKDLLREYRGKLYVPEQVFGQNVSQEEEFKRNLDVLPRITFEDFLKAMRSDQVKVLSFVEDNGASWFRDFVVELKEIPGDKNLQRTKWTMKLYKDQAKSVLEEYTGTRYEIEKNQLSSVGKLPEYPHPVASSISSRIVVELGMLTAVMAAAAAVVGGFLASAVLAVTSFVFVTALYVIWPIAKPLLKLLYGLVSGMIEIVGEKVGDLLSDGGINSKLYEIYISGNVVTTLRLLVPIIMVFVSMALLLRFTLSRRPKNFRKWDIWQGIEFSQSKPQARVDGSTGVTFSDVAGIEEAVEELQELVRYLKNPELFDKMGIKAPHGVLLEGPPGCGKTLVAKAIAGEAGVPFYQMAGSEFVEVLVGVGSARIRDLFKRAKVNKPSVIFIDEIDALATRRQGTFTDSKDQLYNAATQERETTLNQLLIELDGFDTGKGVIFLGATNRKDLLDPALLRPGRFDRKIKISAPNAKGRLEILKVHARKVKLSKSLDLSTYAQNLPGWTGARLAQLLQEAALVAVRKNHNAIMQPDLDEAVDRLTVGPKRVAIELGHQGQCRRATTEVGTALTSHLLRQLENANVESCDRISINPRGQTLSQVVFNRLDDESYIFERRPQLLHRLQVLLGGRAAEEIIFGRDTSKASVNYLADASWLARKIITIWNLENPLVIHGEPPPWRKKVKFVGPRLDFEGSLYDDYDLIEPPINFNLDDEVAQRTEQLMRDMYDKTVALLREHNAALLKTVKVLLNQKEITGEEINFIIKNYPPHTPTSLILEERDPGGLPFRQSQEEESEVEYSMLPQ</sequence>
<evidence type="ECO:0000256" key="6">
    <source>
        <dbReference type="ARBA" id="ARBA00022946"/>
    </source>
</evidence>
<dbReference type="InterPro" id="IPR003593">
    <property type="entry name" value="AAA+_ATPase"/>
</dbReference>
<dbReference type="GO" id="GO:0004176">
    <property type="term" value="F:ATP-dependent peptidase activity"/>
    <property type="evidence" value="ECO:0007669"/>
    <property type="project" value="InterPro"/>
</dbReference>
<protein>
    <recommendedName>
        <fullName evidence="11">AAA+ ATPase domain-containing protein</fullName>
    </recommendedName>
</protein>
<reference evidence="12" key="2">
    <citation type="submission" date="2022-03" db="EMBL/GenBank/DDBJ databases">
        <title>Draft title - Genomic analysis of global carrot germplasm unveils the trajectory of domestication and the origin of high carotenoid orange carrot.</title>
        <authorList>
            <person name="Iorizzo M."/>
            <person name="Ellison S."/>
            <person name="Senalik D."/>
            <person name="Macko-Podgorni A."/>
            <person name="Grzebelus D."/>
            <person name="Bostan H."/>
            <person name="Rolling W."/>
            <person name="Curaba J."/>
            <person name="Simon P."/>
        </authorList>
    </citation>
    <scope>NUCLEOTIDE SEQUENCE</scope>
    <source>
        <tissue evidence="12">Leaf</tissue>
    </source>
</reference>
<evidence type="ECO:0000256" key="1">
    <source>
        <dbReference type="ARBA" id="ARBA00022670"/>
    </source>
</evidence>
<evidence type="ECO:0000256" key="2">
    <source>
        <dbReference type="ARBA" id="ARBA00022692"/>
    </source>
</evidence>
<dbReference type="GO" id="GO:0009507">
    <property type="term" value="C:chloroplast"/>
    <property type="evidence" value="ECO:0007669"/>
    <property type="project" value="TreeGrafter"/>
</dbReference>
<dbReference type="CDD" id="cd19501">
    <property type="entry name" value="RecA-like_FtsH"/>
    <property type="match status" value="1"/>
</dbReference>
<feature type="transmembrane region" description="Helical" evidence="10">
    <location>
        <begin position="270"/>
        <end position="303"/>
    </location>
</feature>
<dbReference type="FunFam" id="1.10.8.60:FF:000083">
    <property type="entry name" value="ATP-dependent zinc metalloprotease FtsH"/>
    <property type="match status" value="1"/>
</dbReference>
<dbReference type="Pfam" id="PF00004">
    <property type="entry name" value="AAA"/>
    <property type="match status" value="1"/>
</dbReference>
<evidence type="ECO:0000256" key="8">
    <source>
        <dbReference type="ARBA" id="ARBA00023136"/>
    </source>
</evidence>
<evidence type="ECO:0000313" key="12">
    <source>
        <dbReference type="EMBL" id="WOH15144.1"/>
    </source>
</evidence>
<evidence type="ECO:0000256" key="3">
    <source>
        <dbReference type="ARBA" id="ARBA00022741"/>
    </source>
</evidence>
<dbReference type="InterPro" id="IPR037219">
    <property type="entry name" value="Peptidase_M41-like"/>
</dbReference>
<evidence type="ECO:0000256" key="4">
    <source>
        <dbReference type="ARBA" id="ARBA00022801"/>
    </source>
</evidence>
<feature type="region of interest" description="Disordered" evidence="9">
    <location>
        <begin position="896"/>
        <end position="919"/>
    </location>
</feature>
<dbReference type="PANTHER" id="PTHR23076:SF111">
    <property type="entry name" value="INACTIVE ATP-DEPENDENT ZINC METALLOPROTEASE FTSHI 1, CHLOROPLASTIC-RELATED"/>
    <property type="match status" value="1"/>
</dbReference>
<keyword evidence="1" id="KW-0645">Protease</keyword>
<keyword evidence="3" id="KW-0547">Nucleotide-binding</keyword>
<keyword evidence="8 10" id="KW-0472">Membrane</keyword>
<keyword evidence="5" id="KW-0067">ATP-binding</keyword>
<dbReference type="GO" id="GO:0045037">
    <property type="term" value="P:protein import into chloroplast stroma"/>
    <property type="evidence" value="ECO:0007669"/>
    <property type="project" value="TreeGrafter"/>
</dbReference>
<dbReference type="FunFam" id="3.40.50.300:FF:000352">
    <property type="entry name" value="ATP-dependent zinc metalloprotease FTSH 7, chloroplastic"/>
    <property type="match status" value="1"/>
</dbReference>
<name>A0AAF0XYB5_DAUCS</name>
<dbReference type="PANTHER" id="PTHR23076">
    <property type="entry name" value="METALLOPROTEASE M41 FTSH"/>
    <property type="match status" value="1"/>
</dbReference>
<dbReference type="InterPro" id="IPR000642">
    <property type="entry name" value="Peptidase_M41"/>
</dbReference>
<organism evidence="12 13">
    <name type="scientific">Daucus carota subsp. sativus</name>
    <name type="common">Carrot</name>
    <dbReference type="NCBI Taxonomy" id="79200"/>
    <lineage>
        <taxon>Eukaryota</taxon>
        <taxon>Viridiplantae</taxon>
        <taxon>Streptophyta</taxon>
        <taxon>Embryophyta</taxon>
        <taxon>Tracheophyta</taxon>
        <taxon>Spermatophyta</taxon>
        <taxon>Magnoliopsida</taxon>
        <taxon>eudicotyledons</taxon>
        <taxon>Gunneridae</taxon>
        <taxon>Pentapetalae</taxon>
        <taxon>asterids</taxon>
        <taxon>campanulids</taxon>
        <taxon>Apiales</taxon>
        <taxon>Apiaceae</taxon>
        <taxon>Apioideae</taxon>
        <taxon>Scandiceae</taxon>
        <taxon>Daucinae</taxon>
        <taxon>Daucus</taxon>
        <taxon>Daucus sect. Daucus</taxon>
    </lineage>
</organism>
<dbReference type="InterPro" id="IPR003959">
    <property type="entry name" value="ATPase_AAA_core"/>
</dbReference>
<dbReference type="GO" id="GO:0006508">
    <property type="term" value="P:proteolysis"/>
    <property type="evidence" value="ECO:0007669"/>
    <property type="project" value="UniProtKB-KW"/>
</dbReference>
<keyword evidence="6" id="KW-0809">Transit peptide</keyword>
<dbReference type="AlphaFoldDB" id="A0AAF0XYB5"/>
<dbReference type="SMART" id="SM00382">
    <property type="entry name" value="AAA"/>
    <property type="match status" value="1"/>
</dbReference>
<accession>A0AAF0XYB5</accession>
<keyword evidence="2 10" id="KW-0812">Transmembrane</keyword>
<dbReference type="Proteomes" id="UP000077755">
    <property type="component" value="Chromosome 9"/>
</dbReference>
<evidence type="ECO:0000313" key="13">
    <source>
        <dbReference type="Proteomes" id="UP000077755"/>
    </source>
</evidence>
<dbReference type="Gene3D" id="3.40.50.300">
    <property type="entry name" value="P-loop containing nucleotide triphosphate hydrolases"/>
    <property type="match status" value="1"/>
</dbReference>
<evidence type="ECO:0000256" key="7">
    <source>
        <dbReference type="ARBA" id="ARBA00022989"/>
    </source>
</evidence>
<dbReference type="Gene3D" id="1.20.58.760">
    <property type="entry name" value="Peptidase M41"/>
    <property type="match status" value="1"/>
</dbReference>
<dbReference type="InterPro" id="IPR027417">
    <property type="entry name" value="P-loop_NTPase"/>
</dbReference>
<keyword evidence="7 10" id="KW-1133">Transmembrane helix</keyword>
<dbReference type="SUPFAM" id="SSF140990">
    <property type="entry name" value="FtsH protease domain-like"/>
    <property type="match status" value="1"/>
</dbReference>
<proteinExistence type="predicted"/>
<evidence type="ECO:0000256" key="5">
    <source>
        <dbReference type="ARBA" id="ARBA00022840"/>
    </source>
</evidence>
<dbReference type="GO" id="GO:0004222">
    <property type="term" value="F:metalloendopeptidase activity"/>
    <property type="evidence" value="ECO:0007669"/>
    <property type="project" value="InterPro"/>
</dbReference>
<evidence type="ECO:0000259" key="11">
    <source>
        <dbReference type="SMART" id="SM00382"/>
    </source>
</evidence>
<keyword evidence="4" id="KW-0378">Hydrolase</keyword>
<dbReference type="EMBL" id="CP093351">
    <property type="protein sequence ID" value="WOH15144.1"/>
    <property type="molecule type" value="Genomic_DNA"/>
</dbReference>
<dbReference type="Pfam" id="PF01434">
    <property type="entry name" value="Peptidase_M41"/>
    <property type="match status" value="1"/>
</dbReference>
<keyword evidence="13" id="KW-1185">Reference proteome</keyword>
<dbReference type="Gene3D" id="1.10.8.60">
    <property type="match status" value="1"/>
</dbReference>
<evidence type="ECO:0000256" key="9">
    <source>
        <dbReference type="SAM" id="MobiDB-lite"/>
    </source>
</evidence>
<reference evidence="12" key="1">
    <citation type="journal article" date="2016" name="Nat. Genet.">
        <title>A high-quality carrot genome assembly provides new insights into carotenoid accumulation and asterid genome evolution.</title>
        <authorList>
            <person name="Iorizzo M."/>
            <person name="Ellison S."/>
            <person name="Senalik D."/>
            <person name="Zeng P."/>
            <person name="Satapoomin P."/>
            <person name="Huang J."/>
            <person name="Bowman M."/>
            <person name="Iovene M."/>
            <person name="Sanseverino W."/>
            <person name="Cavagnaro P."/>
            <person name="Yildiz M."/>
            <person name="Macko-Podgorni A."/>
            <person name="Moranska E."/>
            <person name="Grzebelus E."/>
            <person name="Grzebelus D."/>
            <person name="Ashrafi H."/>
            <person name="Zheng Z."/>
            <person name="Cheng S."/>
            <person name="Spooner D."/>
            <person name="Van Deynze A."/>
            <person name="Simon P."/>
        </authorList>
    </citation>
    <scope>NUCLEOTIDE SEQUENCE</scope>
    <source>
        <tissue evidence="12">Leaf</tissue>
    </source>
</reference>
<dbReference type="GO" id="GO:0005524">
    <property type="term" value="F:ATP binding"/>
    <property type="evidence" value="ECO:0007669"/>
    <property type="project" value="UniProtKB-KW"/>
</dbReference>
<gene>
    <name evidence="12" type="ORF">DCAR_0934681</name>
</gene>
<feature type="domain" description="AAA+ ATPase" evidence="11">
    <location>
        <begin position="443"/>
        <end position="590"/>
    </location>
</feature>
<dbReference type="GO" id="GO:0016887">
    <property type="term" value="F:ATP hydrolysis activity"/>
    <property type="evidence" value="ECO:0007669"/>
    <property type="project" value="InterPro"/>
</dbReference>
<feature type="transmembrane region" description="Helical" evidence="10">
    <location>
        <begin position="356"/>
        <end position="375"/>
    </location>
</feature>
<dbReference type="SUPFAM" id="SSF52540">
    <property type="entry name" value="P-loop containing nucleoside triphosphate hydrolases"/>
    <property type="match status" value="1"/>
</dbReference>